<gene>
    <name evidence="1" type="ORF">DL238_00235</name>
</gene>
<dbReference type="RefSeq" id="WP_115490432.1">
    <property type="nucleotide sequence ID" value="NZ_JACHWW010000001.1"/>
</dbReference>
<dbReference type="Proteomes" id="UP000254101">
    <property type="component" value="Unassembled WGS sequence"/>
</dbReference>
<reference evidence="1 2" key="1">
    <citation type="submission" date="2018-07" db="EMBL/GenBank/DDBJ databases">
        <title>Erythrobacter nanhaiensis sp. nov., a novel member of the genus Erythrobacter isolated from the South China Sea.</title>
        <authorList>
            <person name="Chen X."/>
            <person name="Liu J."/>
        </authorList>
    </citation>
    <scope>NUCLEOTIDE SEQUENCE [LARGE SCALE GENOMIC DNA]</scope>
    <source>
        <strain evidence="1 2">S-5</strain>
    </source>
</reference>
<name>A0A395LH15_9SPHN</name>
<proteinExistence type="predicted"/>
<sequence>MTYLNHTTSNQGTSIAALSNDEILAISGGGDGEDLATIATGLFTMAAGAAALGVTAPAAPVLAAAGATAAMLAFAAEAFEVD</sequence>
<comment type="caution">
    <text evidence="1">The sequence shown here is derived from an EMBL/GenBank/DDBJ whole genome shotgun (WGS) entry which is preliminary data.</text>
</comment>
<organism evidence="1 2">
    <name type="scientific">Alteriqipengyuania lutimaris</name>
    <dbReference type="NCBI Taxonomy" id="1538146"/>
    <lineage>
        <taxon>Bacteria</taxon>
        <taxon>Pseudomonadati</taxon>
        <taxon>Pseudomonadota</taxon>
        <taxon>Alphaproteobacteria</taxon>
        <taxon>Sphingomonadales</taxon>
        <taxon>Erythrobacteraceae</taxon>
        <taxon>Alteriqipengyuania</taxon>
    </lineage>
</organism>
<evidence type="ECO:0008006" key="3">
    <source>
        <dbReference type="Google" id="ProtNLM"/>
    </source>
</evidence>
<dbReference type="EMBL" id="QRBB01000001">
    <property type="protein sequence ID" value="RDS76198.1"/>
    <property type="molecule type" value="Genomic_DNA"/>
</dbReference>
<evidence type="ECO:0000313" key="2">
    <source>
        <dbReference type="Proteomes" id="UP000254101"/>
    </source>
</evidence>
<protein>
    <recommendedName>
        <fullName evidence="3">Bacteriocin</fullName>
    </recommendedName>
</protein>
<accession>A0A395LH15</accession>
<evidence type="ECO:0000313" key="1">
    <source>
        <dbReference type="EMBL" id="RDS76198.1"/>
    </source>
</evidence>
<keyword evidence="2" id="KW-1185">Reference proteome</keyword>
<dbReference type="AlphaFoldDB" id="A0A395LH15"/>